<dbReference type="Gene3D" id="1.20.1070.10">
    <property type="entry name" value="Rhodopsin 7-helix transmembrane proteins"/>
    <property type="match status" value="1"/>
</dbReference>
<dbReference type="GO" id="GO:0004930">
    <property type="term" value="F:G protein-coupled receptor activity"/>
    <property type="evidence" value="ECO:0007669"/>
    <property type="project" value="InterPro"/>
</dbReference>
<dbReference type="GO" id="GO:0042277">
    <property type="term" value="F:peptide binding"/>
    <property type="evidence" value="ECO:0007669"/>
    <property type="project" value="TreeGrafter"/>
</dbReference>
<dbReference type="InterPro" id="IPR000276">
    <property type="entry name" value="GPCR_Rhodpsn"/>
</dbReference>
<keyword evidence="3" id="KW-1003">Cell membrane</keyword>
<keyword evidence="7" id="KW-0675">Receptor</keyword>
<keyword evidence="6 8" id="KW-0472">Membrane</keyword>
<evidence type="ECO:0000259" key="9">
    <source>
        <dbReference type="PROSITE" id="PS50262"/>
    </source>
</evidence>
<evidence type="ECO:0000256" key="5">
    <source>
        <dbReference type="ARBA" id="ARBA00022989"/>
    </source>
</evidence>
<dbReference type="EMBL" id="CAKXAJ010024807">
    <property type="protein sequence ID" value="CAH2230400.1"/>
    <property type="molecule type" value="Genomic_DNA"/>
</dbReference>
<evidence type="ECO:0000313" key="11">
    <source>
        <dbReference type="Proteomes" id="UP000838756"/>
    </source>
</evidence>
<dbReference type="PROSITE" id="PS50262">
    <property type="entry name" value="G_PROTEIN_RECEP_F1_2"/>
    <property type="match status" value="1"/>
</dbReference>
<evidence type="ECO:0000256" key="2">
    <source>
        <dbReference type="ARBA" id="ARBA00010663"/>
    </source>
</evidence>
<keyword evidence="11" id="KW-1185">Reference proteome</keyword>
<sequence>MMSRFFAVLYPLRLAVARNRSKTMLSFAWFIALLCSLPQSLIFRVKKHPTVPEFEQCVSFEAFSNEHQEQAYNVLVLFAMYFLPLVVITVCYACIFWEINTNSKEISGKSVPDERGRIQLRRSDQRPLARARRRTLRMTVTIVSVFAFCWLPYATMTLWNIVKESLRKAFCVPSSTCKTNGIISGPGHSCKVAKETIHPNNMYAKCRRQYTVNFQETTLIAPSAISDPLHSWSENSKSRPPKLCEVFTIQSKVEV</sequence>
<dbReference type="PRINTS" id="PR00237">
    <property type="entry name" value="GPCRRHODOPSN"/>
</dbReference>
<name>A0A8S4R503_9NEOP</name>
<organism evidence="10 11">
    <name type="scientific">Pararge aegeria aegeria</name>
    <dbReference type="NCBI Taxonomy" id="348720"/>
    <lineage>
        <taxon>Eukaryota</taxon>
        <taxon>Metazoa</taxon>
        <taxon>Ecdysozoa</taxon>
        <taxon>Arthropoda</taxon>
        <taxon>Hexapoda</taxon>
        <taxon>Insecta</taxon>
        <taxon>Pterygota</taxon>
        <taxon>Neoptera</taxon>
        <taxon>Endopterygota</taxon>
        <taxon>Lepidoptera</taxon>
        <taxon>Glossata</taxon>
        <taxon>Ditrysia</taxon>
        <taxon>Papilionoidea</taxon>
        <taxon>Nymphalidae</taxon>
        <taxon>Satyrinae</taxon>
        <taxon>Satyrini</taxon>
        <taxon>Parargina</taxon>
        <taxon>Pararge</taxon>
    </lineage>
</organism>
<dbReference type="Proteomes" id="UP000838756">
    <property type="component" value="Unassembled WGS sequence"/>
</dbReference>
<dbReference type="OrthoDB" id="6435638at2759"/>
<dbReference type="Pfam" id="PF00001">
    <property type="entry name" value="7tm_1"/>
    <property type="match status" value="1"/>
</dbReference>
<feature type="domain" description="G-protein coupled receptors family 1 profile" evidence="9">
    <location>
        <begin position="1"/>
        <end position="158"/>
    </location>
</feature>
<comment type="subcellular location">
    <subcellularLocation>
        <location evidence="1">Cell membrane</location>
        <topology evidence="1">Multi-pass membrane protein</topology>
    </subcellularLocation>
</comment>
<dbReference type="SUPFAM" id="SSF81321">
    <property type="entry name" value="Family A G protein-coupled receptor-like"/>
    <property type="match status" value="1"/>
</dbReference>
<dbReference type="GO" id="GO:0032870">
    <property type="term" value="P:cellular response to hormone stimulus"/>
    <property type="evidence" value="ECO:0007669"/>
    <property type="project" value="TreeGrafter"/>
</dbReference>
<dbReference type="AlphaFoldDB" id="A0A8S4R503"/>
<gene>
    <name evidence="10" type="primary">jg1903</name>
    <name evidence="10" type="ORF">PAEG_LOCUS9615</name>
</gene>
<protein>
    <submittedName>
        <fullName evidence="10">Jg1903 protein</fullName>
    </submittedName>
</protein>
<keyword evidence="4 8" id="KW-0812">Transmembrane</keyword>
<comment type="caution">
    <text evidence="10">The sequence shown here is derived from an EMBL/GenBank/DDBJ whole genome shotgun (WGS) entry which is preliminary data.</text>
</comment>
<proteinExistence type="inferred from homology"/>
<accession>A0A8S4R503</accession>
<evidence type="ECO:0000256" key="8">
    <source>
        <dbReference type="SAM" id="Phobius"/>
    </source>
</evidence>
<evidence type="ECO:0000256" key="6">
    <source>
        <dbReference type="ARBA" id="ARBA00023136"/>
    </source>
</evidence>
<keyword evidence="5 8" id="KW-1133">Transmembrane helix</keyword>
<evidence type="ECO:0000256" key="7">
    <source>
        <dbReference type="ARBA" id="ARBA00023170"/>
    </source>
</evidence>
<evidence type="ECO:0000256" key="4">
    <source>
        <dbReference type="ARBA" id="ARBA00022692"/>
    </source>
</evidence>
<dbReference type="InterPro" id="IPR017452">
    <property type="entry name" value="GPCR_Rhodpsn_7TM"/>
</dbReference>
<evidence type="ECO:0000313" key="10">
    <source>
        <dbReference type="EMBL" id="CAH2230400.1"/>
    </source>
</evidence>
<feature type="transmembrane region" description="Helical" evidence="8">
    <location>
        <begin position="140"/>
        <end position="162"/>
    </location>
</feature>
<evidence type="ECO:0000256" key="3">
    <source>
        <dbReference type="ARBA" id="ARBA00022475"/>
    </source>
</evidence>
<dbReference type="PANTHER" id="PTHR24241">
    <property type="entry name" value="NEUROPEPTIDE RECEPTOR-RELATED G-PROTEIN COUPLED RECEPTOR"/>
    <property type="match status" value="1"/>
</dbReference>
<dbReference type="PANTHER" id="PTHR24241:SF59">
    <property type="entry name" value="ADIPOKINETIC HORMONE RECEPTOR, ISOFORM C"/>
    <property type="match status" value="1"/>
</dbReference>
<comment type="similarity">
    <text evidence="2">Belongs to the G-protein coupled receptor 1 family.</text>
</comment>
<evidence type="ECO:0000256" key="1">
    <source>
        <dbReference type="ARBA" id="ARBA00004651"/>
    </source>
</evidence>
<dbReference type="GO" id="GO:0005886">
    <property type="term" value="C:plasma membrane"/>
    <property type="evidence" value="ECO:0007669"/>
    <property type="project" value="UniProtKB-SubCell"/>
</dbReference>
<feature type="transmembrane region" description="Helical" evidence="8">
    <location>
        <begin position="71"/>
        <end position="97"/>
    </location>
</feature>
<reference evidence="10" key="1">
    <citation type="submission" date="2022-03" db="EMBL/GenBank/DDBJ databases">
        <authorList>
            <person name="Lindestad O."/>
        </authorList>
    </citation>
    <scope>NUCLEOTIDE SEQUENCE</scope>
</reference>